<protein>
    <submittedName>
        <fullName evidence="1">Uncharacterized protein</fullName>
    </submittedName>
</protein>
<dbReference type="EMBL" id="CM044702">
    <property type="protein sequence ID" value="KAI5675694.1"/>
    <property type="molecule type" value="Genomic_DNA"/>
</dbReference>
<organism evidence="1 2">
    <name type="scientific">Catharanthus roseus</name>
    <name type="common">Madagascar periwinkle</name>
    <name type="synonym">Vinca rosea</name>
    <dbReference type="NCBI Taxonomy" id="4058"/>
    <lineage>
        <taxon>Eukaryota</taxon>
        <taxon>Viridiplantae</taxon>
        <taxon>Streptophyta</taxon>
        <taxon>Embryophyta</taxon>
        <taxon>Tracheophyta</taxon>
        <taxon>Spermatophyta</taxon>
        <taxon>Magnoliopsida</taxon>
        <taxon>eudicotyledons</taxon>
        <taxon>Gunneridae</taxon>
        <taxon>Pentapetalae</taxon>
        <taxon>asterids</taxon>
        <taxon>lamiids</taxon>
        <taxon>Gentianales</taxon>
        <taxon>Apocynaceae</taxon>
        <taxon>Rauvolfioideae</taxon>
        <taxon>Vinceae</taxon>
        <taxon>Catharanthinae</taxon>
        <taxon>Catharanthus</taxon>
    </lineage>
</organism>
<dbReference type="Proteomes" id="UP001060085">
    <property type="component" value="Linkage Group LG02"/>
</dbReference>
<evidence type="ECO:0000313" key="2">
    <source>
        <dbReference type="Proteomes" id="UP001060085"/>
    </source>
</evidence>
<keyword evidence="2" id="KW-1185">Reference proteome</keyword>
<comment type="caution">
    <text evidence="1">The sequence shown here is derived from an EMBL/GenBank/DDBJ whole genome shotgun (WGS) entry which is preliminary data.</text>
</comment>
<proteinExistence type="predicted"/>
<reference evidence="2" key="1">
    <citation type="journal article" date="2023" name="Nat. Plants">
        <title>Single-cell RNA sequencing provides a high-resolution roadmap for understanding the multicellular compartmentation of specialized metabolism.</title>
        <authorList>
            <person name="Sun S."/>
            <person name="Shen X."/>
            <person name="Li Y."/>
            <person name="Li Y."/>
            <person name="Wang S."/>
            <person name="Li R."/>
            <person name="Zhang H."/>
            <person name="Shen G."/>
            <person name="Guo B."/>
            <person name="Wei J."/>
            <person name="Xu J."/>
            <person name="St-Pierre B."/>
            <person name="Chen S."/>
            <person name="Sun C."/>
        </authorList>
    </citation>
    <scope>NUCLEOTIDE SEQUENCE [LARGE SCALE GENOMIC DNA]</scope>
</reference>
<sequence>MAHGRKRKYSEDPSAQPSTSCQAPMAWKKPPDDPREQLELNVEKLHPSLRAATAITSIFHERFLRGYCTYSQRDLMGDIRKDGWGPKKHTSGSIYFTESLAKKELEKLDKHQSGRRKGSTWIIIRKIPGGVRRRSVYGAGSKAAHLRVETPIILCCVDMLRRDEAIVLSVFDAFDEYMRRFLEQNHLVYIPPPPMLDLIRAAMGTVASISSPPVPVADLVALVPDGVGRSSSTPSPSIRSPSIDDILPPSSDPKED</sequence>
<gene>
    <name evidence="1" type="ORF">M9H77_06644</name>
</gene>
<name>A0ACC0BSP3_CATRO</name>
<accession>A0ACC0BSP3</accession>
<evidence type="ECO:0000313" key="1">
    <source>
        <dbReference type="EMBL" id="KAI5675694.1"/>
    </source>
</evidence>